<name>A0A5B8NKM1_9CHRO</name>
<evidence type="ECO:0000256" key="3">
    <source>
        <dbReference type="ARBA" id="ARBA00023098"/>
    </source>
</evidence>
<dbReference type="InterPro" id="IPR010802">
    <property type="entry name" value="DUF1400"/>
</dbReference>
<keyword evidence="1 6" id="KW-0378">Hydrolase</keyword>
<keyword evidence="2" id="KW-0442">Lipid degradation</keyword>
<sequence length="546" mass="60654">MIDHLKWLKPRSLPLLFSTASLFLLSLPASAAEKVYVSLGLLEISVSVDSLEKYAEDGTVTPELGAYTRYLNQQQKQRLQEVLTIPAELDTIAISQFLYSPQGEAILRQFGEIVDTKHRQGGFYAIRAGLILASAKEEELTLLTFLRHFPTEGLRINSGRGFELVNQLSRFIRETEEAVTLIKGKSQAQISLSTQDDLFLHDLESQGNVAFQTESLRLVDRERDFVRVGVRSPSQREILAELYLPETSEPPPLIMISHGLGSDRHTYAYLAENLASYGFAVATIEHPGSNVRQLESLMMGLEGEISPPEELVNRPLDIQFLLDYLEQNYSEDIDTNNVGVIGQSYGGYTSLAVAGATIDYPTVASRCDNQDKAAVLNLSLLLQCQLTRLPEEDYQFNDPRIQAVFAMNPFASKIFGEEGMANIDVPTLILAGSEDTVTPALTEQIRPFTWLDVPNQYLVLLKGGTHFSLIPPAEGDAIAIPTEAIGPDPEIAQGYVEALTTAFFKTHLAQKSEYQAYLSPNYFQQISQSLMPIFLINRLSPEELAN</sequence>
<dbReference type="OrthoDB" id="422423at2"/>
<organism evidence="6 7">
    <name type="scientific">Euhalothece natronophila Z-M001</name>
    <dbReference type="NCBI Taxonomy" id="522448"/>
    <lineage>
        <taxon>Bacteria</taxon>
        <taxon>Bacillati</taxon>
        <taxon>Cyanobacteriota</taxon>
        <taxon>Cyanophyceae</taxon>
        <taxon>Oscillatoriophycideae</taxon>
        <taxon>Chroococcales</taxon>
        <taxon>Halothecacae</taxon>
        <taxon>Halothece cluster</taxon>
        <taxon>Euhalothece</taxon>
    </lineage>
</organism>
<evidence type="ECO:0000256" key="2">
    <source>
        <dbReference type="ARBA" id="ARBA00022963"/>
    </source>
</evidence>
<keyword evidence="3" id="KW-0443">Lipid metabolism</keyword>
<gene>
    <name evidence="6" type="ORF">FRE64_05515</name>
</gene>
<dbReference type="Proteomes" id="UP000318453">
    <property type="component" value="Chromosome"/>
</dbReference>
<evidence type="ECO:0000256" key="4">
    <source>
        <dbReference type="SAM" id="SignalP"/>
    </source>
</evidence>
<feature type="chain" id="PRO_5022916532" evidence="4">
    <location>
        <begin position="32"/>
        <end position="546"/>
    </location>
</feature>
<reference evidence="6" key="1">
    <citation type="submission" date="2019-08" db="EMBL/GenBank/DDBJ databases">
        <title>Carotenoids and Carotenoid Binding Proteins in the Halophilic Cyanobacterium Euhalothece sp. ZM00.</title>
        <authorList>
            <person name="Cho S.M."/>
            <person name="Song J.Y."/>
            <person name="Park Y.-I."/>
        </authorList>
    </citation>
    <scope>NUCLEOTIDE SEQUENCE [LARGE SCALE GENOMIC DNA]</scope>
    <source>
        <strain evidence="6">Z-M001</strain>
    </source>
</reference>
<feature type="signal peptide" evidence="4">
    <location>
        <begin position="1"/>
        <end position="31"/>
    </location>
</feature>
<dbReference type="PANTHER" id="PTHR10272:SF13">
    <property type="entry name" value="POLY(ETHYLENE TEREPHTHALATE) HYDROLASE"/>
    <property type="match status" value="1"/>
</dbReference>
<accession>A0A5B8NKM1</accession>
<dbReference type="Pfam" id="PF03403">
    <property type="entry name" value="PAF-AH_p_II"/>
    <property type="match status" value="1"/>
</dbReference>
<evidence type="ECO:0000313" key="7">
    <source>
        <dbReference type="Proteomes" id="UP000318453"/>
    </source>
</evidence>
<evidence type="ECO:0000259" key="5">
    <source>
        <dbReference type="Pfam" id="PF07176"/>
    </source>
</evidence>
<dbReference type="PANTHER" id="PTHR10272">
    <property type="entry name" value="PLATELET-ACTIVATING FACTOR ACETYLHYDROLASE"/>
    <property type="match status" value="1"/>
</dbReference>
<protein>
    <submittedName>
        <fullName evidence="6">Alpha/beta hydrolase</fullName>
    </submittedName>
</protein>
<dbReference type="GO" id="GO:0016042">
    <property type="term" value="P:lipid catabolic process"/>
    <property type="evidence" value="ECO:0007669"/>
    <property type="project" value="UniProtKB-KW"/>
</dbReference>
<dbReference type="RefSeq" id="WP_146295029.1">
    <property type="nucleotide sequence ID" value="NZ_CP042326.1"/>
</dbReference>
<keyword evidence="4" id="KW-0732">Signal</keyword>
<dbReference type="SUPFAM" id="SSF53474">
    <property type="entry name" value="alpha/beta-Hydrolases"/>
    <property type="match status" value="1"/>
</dbReference>
<dbReference type="InterPro" id="IPR029058">
    <property type="entry name" value="AB_hydrolase_fold"/>
</dbReference>
<keyword evidence="7" id="KW-1185">Reference proteome</keyword>
<dbReference type="GO" id="GO:0003847">
    <property type="term" value="F:1-alkyl-2-acetylglycerophosphocholine esterase activity"/>
    <property type="evidence" value="ECO:0007669"/>
    <property type="project" value="TreeGrafter"/>
</dbReference>
<proteinExistence type="predicted"/>
<dbReference type="Gene3D" id="3.40.50.1820">
    <property type="entry name" value="alpha/beta hydrolase"/>
    <property type="match status" value="1"/>
</dbReference>
<evidence type="ECO:0000256" key="1">
    <source>
        <dbReference type="ARBA" id="ARBA00022801"/>
    </source>
</evidence>
<dbReference type="KEGG" id="enn:FRE64_05515"/>
<feature type="domain" description="DUF1400" evidence="5">
    <location>
        <begin position="31"/>
        <end position="157"/>
    </location>
</feature>
<dbReference type="Pfam" id="PF07176">
    <property type="entry name" value="DUF1400"/>
    <property type="match status" value="1"/>
</dbReference>
<dbReference type="EMBL" id="CP042326">
    <property type="protein sequence ID" value="QDZ39427.1"/>
    <property type="molecule type" value="Genomic_DNA"/>
</dbReference>
<dbReference type="AlphaFoldDB" id="A0A5B8NKM1"/>
<evidence type="ECO:0000313" key="6">
    <source>
        <dbReference type="EMBL" id="QDZ39427.1"/>
    </source>
</evidence>